<dbReference type="SUPFAM" id="SSF56672">
    <property type="entry name" value="DNA/RNA polymerases"/>
    <property type="match status" value="1"/>
</dbReference>
<evidence type="ECO:0000256" key="1">
    <source>
        <dbReference type="SAM" id="Coils"/>
    </source>
</evidence>
<dbReference type="InterPro" id="IPR000477">
    <property type="entry name" value="RT_dom"/>
</dbReference>
<keyword evidence="1" id="KW-0175">Coiled coil</keyword>
<sequence length="1098" mass="127849">MTVKQHYKVITLNVNGLHNPIKRSKAIAKMKRGKYDIIFWQETHCSDAEHEKIRKMGFKNLYYSSYSKGNSRGVAILLPSRLNFQFSSQVSDKEGRYILVKGYIDHKEVTLLNVYRPPGKDNSLIKRIFDLIATEISGVFICGGDWNICLNTSIDSSSKIKKPQAEAILVKKMLKEVGMMDVWRSLYPTNRSYTFFSHSHRVHSRLDYFFMLNADRHRIVECEIGVKDVSDHADVCLTLHLDNDRKETLWRLNTSFLKDGEFHNFVEKEIRDYTDYNNDTCTSPSIFWDALKAVLRGKLIMWSSMKKKERERRINDLTAELKSLEQKHMQNNNNDLLENIAEIKQTLNRAYEDQIEKKTKFMKQNYYENGPKAKKLLAWRLRKQQADRFIHKVKNPQDDNIHYNLKDIQNSFAAFYTQLYTQPHPLDQEATNRFLSSLDLPSIGTEQNERLNQLITEEEISRTISKLKVNKMAGEDGYPAEWYRHFRKLIIPQLKNCFNHILTGGEIPPSWKRAVISVIHKPGKDKIECGSYRPISVLNIDYRIFATILAKRLESIVPELTDTDQSGFVRNRQTHDNVRRALHLFDKMKNKESIAISLDAEKAFDSVGWEYLYLVLNRFGFNSNIIGCIRSLYDSPSARIKINGDLSDTVNLERGCRQGCPLSATFFALFIEPLAQAIREHKNISGIIIGDSEHKACLYADDVLLTLSNPKVSLPNLLSLLKEFGTYSGYKLNLQKTQIISFNYHPSIDIKKLSKFNWKNNKIKYLGIQIPKDLSRLFEENYAILTSNIKADIQRWSLLPMNMYNRIDSIKMNVLPRILYLFLALPIRIPPNQFYDWNRMMSHFIWAKQKPRIKFQTLQLQKEKGGLAVPCLEDYYKAAQLRVLIGWSDPTCEAKWKEIDQSYFDTPLQSMLGDKPLLNKHLNSQLLPPWITVPIEIWFKILKNSNTERSARCLRWPAYDSEFLPSKTDCGFVHWSQKGITGYWALSDKKVLKSYSQLSETYNLQKHDLFRYLQLRHYYDKNINFMEEEVGLVKLLVESCKGNAPKKQISKVYTCLQATRNLSTTYIRQTWEKEADILISEDDWLNICKTAMNTSSSG</sequence>
<dbReference type="PROSITE" id="PS50878">
    <property type="entry name" value="RT_POL"/>
    <property type="match status" value="1"/>
</dbReference>
<organism evidence="3 4">
    <name type="scientific">Cyprinus carpio</name>
    <name type="common">Common carp</name>
    <dbReference type="NCBI Taxonomy" id="7962"/>
    <lineage>
        <taxon>Eukaryota</taxon>
        <taxon>Metazoa</taxon>
        <taxon>Chordata</taxon>
        <taxon>Craniata</taxon>
        <taxon>Vertebrata</taxon>
        <taxon>Euteleostomi</taxon>
        <taxon>Actinopterygii</taxon>
        <taxon>Neopterygii</taxon>
        <taxon>Teleostei</taxon>
        <taxon>Ostariophysi</taxon>
        <taxon>Cypriniformes</taxon>
        <taxon>Cyprinidae</taxon>
        <taxon>Cyprininae</taxon>
        <taxon>Cyprinus</taxon>
    </lineage>
</organism>
<evidence type="ECO:0000313" key="3">
    <source>
        <dbReference type="Ensembl" id="ENSCCRP00015098357.1"/>
    </source>
</evidence>
<evidence type="ECO:0000259" key="2">
    <source>
        <dbReference type="PROSITE" id="PS50878"/>
    </source>
</evidence>
<dbReference type="Pfam" id="PF03372">
    <property type="entry name" value="Exo_endo_phos"/>
    <property type="match status" value="1"/>
</dbReference>
<reference evidence="3" key="1">
    <citation type="submission" date="2025-08" db="UniProtKB">
        <authorList>
            <consortium name="Ensembl"/>
        </authorList>
    </citation>
    <scope>IDENTIFICATION</scope>
</reference>
<feature type="domain" description="Reverse transcriptase" evidence="2">
    <location>
        <begin position="500"/>
        <end position="770"/>
    </location>
</feature>
<dbReference type="AlphaFoldDB" id="A0A8C2A117"/>
<proteinExistence type="predicted"/>
<protein>
    <recommendedName>
        <fullName evidence="2">Reverse transcriptase domain-containing protein</fullName>
    </recommendedName>
</protein>
<dbReference type="Ensembl" id="ENSCCRT00015101552.1">
    <property type="protein sequence ID" value="ENSCCRP00015098357.1"/>
    <property type="gene ID" value="ENSCCRG00015039588.1"/>
</dbReference>
<dbReference type="CDD" id="cd01650">
    <property type="entry name" value="RT_nLTR_like"/>
    <property type="match status" value="1"/>
</dbReference>
<dbReference type="GO" id="GO:0003824">
    <property type="term" value="F:catalytic activity"/>
    <property type="evidence" value="ECO:0007669"/>
    <property type="project" value="InterPro"/>
</dbReference>
<feature type="coiled-coil region" evidence="1">
    <location>
        <begin position="307"/>
        <end position="353"/>
    </location>
</feature>
<dbReference type="PANTHER" id="PTHR31635:SF196">
    <property type="entry name" value="REVERSE TRANSCRIPTASE DOMAIN-CONTAINING PROTEIN-RELATED"/>
    <property type="match status" value="1"/>
</dbReference>
<name>A0A8C2A117_CYPCA</name>
<dbReference type="InterPro" id="IPR005135">
    <property type="entry name" value="Endo/exonuclease/phosphatase"/>
</dbReference>
<dbReference type="CDD" id="cd09076">
    <property type="entry name" value="L1-EN"/>
    <property type="match status" value="1"/>
</dbReference>
<evidence type="ECO:0000313" key="4">
    <source>
        <dbReference type="Proteomes" id="UP000694700"/>
    </source>
</evidence>
<dbReference type="InterPro" id="IPR043502">
    <property type="entry name" value="DNA/RNA_pol_sf"/>
</dbReference>
<dbReference type="Pfam" id="PF00078">
    <property type="entry name" value="RVT_1"/>
    <property type="match status" value="1"/>
</dbReference>
<accession>A0A8C2A117</accession>
<dbReference type="PANTHER" id="PTHR31635">
    <property type="entry name" value="REVERSE TRANSCRIPTASE DOMAIN-CONTAINING PROTEIN-RELATED"/>
    <property type="match status" value="1"/>
</dbReference>
<dbReference type="SUPFAM" id="SSF56219">
    <property type="entry name" value="DNase I-like"/>
    <property type="match status" value="1"/>
</dbReference>
<dbReference type="InterPro" id="IPR036691">
    <property type="entry name" value="Endo/exonu/phosph_ase_sf"/>
</dbReference>
<dbReference type="Gene3D" id="3.60.10.10">
    <property type="entry name" value="Endonuclease/exonuclease/phosphatase"/>
    <property type="match status" value="1"/>
</dbReference>
<dbReference type="Proteomes" id="UP000694700">
    <property type="component" value="Unplaced"/>
</dbReference>